<evidence type="ECO:0000313" key="4">
    <source>
        <dbReference type="Proteomes" id="UP001210720"/>
    </source>
</evidence>
<feature type="transmembrane region" description="Helical" evidence="1">
    <location>
        <begin position="214"/>
        <end position="232"/>
    </location>
</feature>
<proteinExistence type="predicted"/>
<gene>
    <name evidence="3" type="ORF">PFY00_15640</name>
</gene>
<feature type="transmembrane region" description="Helical" evidence="1">
    <location>
        <begin position="102"/>
        <end position="121"/>
    </location>
</feature>
<name>A0ABT4XW60_9RHOB</name>
<dbReference type="InterPro" id="IPR037185">
    <property type="entry name" value="EmrE-like"/>
</dbReference>
<keyword evidence="1" id="KW-0472">Membrane</keyword>
<feature type="transmembrane region" description="Helical" evidence="1">
    <location>
        <begin position="244"/>
        <end position="264"/>
    </location>
</feature>
<feature type="transmembrane region" description="Helical" evidence="1">
    <location>
        <begin position="270"/>
        <end position="287"/>
    </location>
</feature>
<sequence length="301" mass="32798">MLTGVQPREERTGYGVALMAVAVILFTCIDTAAKWLILAGLPALQVVFVRYAGHLIFALAFYIPREGREVFKSRRPFMQVLRSCCLLGSTTLNFLALSALPITVTTTIFFAMPIVVTLLAIPMLGERVGIRRIAAVCTGFIGVLVVVQPWSTVWHPAMIYSLSALMLASMYFLFTRMLAGQESNATQQVWSAGLATLALVPIALTEWVWPQSPLGWFVFAAVGFFGFSGHECATTAHRLADASILSPMIYTQILWAAVAGIVVFSTWPTIYTLGGGLIIIAAGLYIWQREKALLRAGTDAS</sequence>
<protein>
    <submittedName>
        <fullName evidence="3">DMT family transporter</fullName>
    </submittedName>
</protein>
<reference evidence="3 4" key="1">
    <citation type="submission" date="2023-01" db="EMBL/GenBank/DDBJ databases">
        <title>Thalassococcus onchidii sp. nov., isolated from a marine invertebrate from the South China Sea.</title>
        <authorList>
            <person name="Xu S."/>
            <person name="Liu Z."/>
            <person name="Xu Y."/>
        </authorList>
    </citation>
    <scope>NUCLEOTIDE SEQUENCE [LARGE SCALE GENOMIC DNA]</scope>
    <source>
        <strain evidence="3 4">KCTC 32084</strain>
    </source>
</reference>
<dbReference type="PANTHER" id="PTHR22911">
    <property type="entry name" value="ACYL-MALONYL CONDENSING ENZYME-RELATED"/>
    <property type="match status" value="1"/>
</dbReference>
<feature type="domain" description="EamA" evidence="2">
    <location>
        <begin position="14"/>
        <end position="147"/>
    </location>
</feature>
<dbReference type="Pfam" id="PF00892">
    <property type="entry name" value="EamA"/>
    <property type="match status" value="2"/>
</dbReference>
<feature type="transmembrane region" description="Helical" evidence="1">
    <location>
        <begin position="157"/>
        <end position="177"/>
    </location>
</feature>
<keyword evidence="1" id="KW-0812">Transmembrane</keyword>
<feature type="transmembrane region" description="Helical" evidence="1">
    <location>
        <begin position="133"/>
        <end position="151"/>
    </location>
</feature>
<feature type="domain" description="EamA" evidence="2">
    <location>
        <begin position="157"/>
        <end position="282"/>
    </location>
</feature>
<dbReference type="RefSeq" id="WP_271433521.1">
    <property type="nucleotide sequence ID" value="NZ_JAQIOY010000007.1"/>
</dbReference>
<keyword evidence="1" id="KW-1133">Transmembrane helix</keyword>
<evidence type="ECO:0000259" key="2">
    <source>
        <dbReference type="Pfam" id="PF00892"/>
    </source>
</evidence>
<evidence type="ECO:0000313" key="3">
    <source>
        <dbReference type="EMBL" id="MDA7426168.1"/>
    </source>
</evidence>
<comment type="caution">
    <text evidence="3">The sequence shown here is derived from an EMBL/GenBank/DDBJ whole genome shotgun (WGS) entry which is preliminary data.</text>
</comment>
<keyword evidence="4" id="KW-1185">Reference proteome</keyword>
<dbReference type="EMBL" id="JAQIOY010000007">
    <property type="protein sequence ID" value="MDA7426168.1"/>
    <property type="molecule type" value="Genomic_DNA"/>
</dbReference>
<accession>A0ABT4XW60</accession>
<organism evidence="3 4">
    <name type="scientific">Thalassococcus lentus</name>
    <dbReference type="NCBI Taxonomy" id="1210524"/>
    <lineage>
        <taxon>Bacteria</taxon>
        <taxon>Pseudomonadati</taxon>
        <taxon>Pseudomonadota</taxon>
        <taxon>Alphaproteobacteria</taxon>
        <taxon>Rhodobacterales</taxon>
        <taxon>Roseobacteraceae</taxon>
        <taxon>Thalassococcus</taxon>
    </lineage>
</organism>
<dbReference type="PANTHER" id="PTHR22911:SF103">
    <property type="entry name" value="BLR2811 PROTEIN"/>
    <property type="match status" value="1"/>
</dbReference>
<feature type="transmembrane region" description="Helical" evidence="1">
    <location>
        <begin position="43"/>
        <end position="64"/>
    </location>
</feature>
<feature type="transmembrane region" description="Helical" evidence="1">
    <location>
        <begin position="12"/>
        <end position="37"/>
    </location>
</feature>
<evidence type="ECO:0000256" key="1">
    <source>
        <dbReference type="SAM" id="Phobius"/>
    </source>
</evidence>
<dbReference type="SUPFAM" id="SSF103481">
    <property type="entry name" value="Multidrug resistance efflux transporter EmrE"/>
    <property type="match status" value="2"/>
</dbReference>
<feature type="transmembrane region" description="Helical" evidence="1">
    <location>
        <begin position="189"/>
        <end position="208"/>
    </location>
</feature>
<dbReference type="Proteomes" id="UP001210720">
    <property type="component" value="Unassembled WGS sequence"/>
</dbReference>
<dbReference type="InterPro" id="IPR000620">
    <property type="entry name" value="EamA_dom"/>
</dbReference>